<evidence type="ECO:0000259" key="2">
    <source>
        <dbReference type="Pfam" id="PF05360"/>
    </source>
</evidence>
<dbReference type="EMBL" id="VIFM01000221">
    <property type="protein sequence ID" value="TQF10912.1"/>
    <property type="molecule type" value="Genomic_DNA"/>
</dbReference>
<reference evidence="3 4" key="1">
    <citation type="submission" date="2019-06" db="EMBL/GenBank/DDBJ databases">
        <authorList>
            <person name="Livingstone P."/>
            <person name="Whitworth D."/>
        </authorList>
    </citation>
    <scope>NUCLEOTIDE SEQUENCE [LARGE SCALE GENOMIC DNA]</scope>
    <source>
        <strain evidence="3 4">AM401</strain>
    </source>
</reference>
<proteinExistence type="predicted"/>
<gene>
    <name evidence="3" type="ORF">FJV41_37025</name>
</gene>
<evidence type="ECO:0000313" key="4">
    <source>
        <dbReference type="Proteomes" id="UP000315369"/>
    </source>
</evidence>
<accession>A0A540WPF6</accession>
<sequence>MSRSTPKVVVAHSSAWVIQTWLSFALSVGVTAVGIWNLPLDPWVKSFLGMGLLFSVGSTFSLSKTVRDQHEMEQLGTRLDEARVAKMLSEHDPMSPPKL</sequence>
<keyword evidence="4" id="KW-1185">Reference proteome</keyword>
<dbReference type="Pfam" id="PF05360">
    <property type="entry name" value="YiaAB"/>
    <property type="match status" value="1"/>
</dbReference>
<dbReference type="GO" id="GO:0005886">
    <property type="term" value="C:plasma membrane"/>
    <property type="evidence" value="ECO:0007669"/>
    <property type="project" value="TreeGrafter"/>
</dbReference>
<dbReference type="Proteomes" id="UP000315369">
    <property type="component" value="Unassembled WGS sequence"/>
</dbReference>
<protein>
    <recommendedName>
        <fullName evidence="2">YiaAB two helix domain-containing protein</fullName>
    </recommendedName>
</protein>
<dbReference type="InterPro" id="IPR038972">
    <property type="entry name" value="YiaA-like"/>
</dbReference>
<evidence type="ECO:0000256" key="1">
    <source>
        <dbReference type="SAM" id="Phobius"/>
    </source>
</evidence>
<keyword evidence="1" id="KW-1133">Transmembrane helix</keyword>
<keyword evidence="1" id="KW-0812">Transmembrane</keyword>
<feature type="domain" description="YiaAB two helix" evidence="2">
    <location>
        <begin position="16"/>
        <end position="68"/>
    </location>
</feature>
<evidence type="ECO:0000313" key="3">
    <source>
        <dbReference type="EMBL" id="TQF10912.1"/>
    </source>
</evidence>
<dbReference type="PANTHER" id="PTHR37290:SF1">
    <property type="entry name" value="INNER MEMBRANE PROTEIN YIAA"/>
    <property type="match status" value="1"/>
</dbReference>
<dbReference type="AlphaFoldDB" id="A0A540WPF6"/>
<dbReference type="RefSeq" id="WP_141647317.1">
    <property type="nucleotide sequence ID" value="NZ_VIFM01000221.1"/>
</dbReference>
<feature type="transmembrane region" description="Helical" evidence="1">
    <location>
        <begin position="21"/>
        <end position="38"/>
    </location>
</feature>
<keyword evidence="1" id="KW-0472">Membrane</keyword>
<dbReference type="InterPro" id="IPR008024">
    <property type="entry name" value="YiaAB"/>
</dbReference>
<organism evidence="3 4">
    <name type="scientific">Myxococcus llanfairpwllgwyngyllgogerychwyrndrobwllllantysiliogogogochensis</name>
    <dbReference type="NCBI Taxonomy" id="2590453"/>
    <lineage>
        <taxon>Bacteria</taxon>
        <taxon>Pseudomonadati</taxon>
        <taxon>Myxococcota</taxon>
        <taxon>Myxococcia</taxon>
        <taxon>Myxococcales</taxon>
        <taxon>Cystobacterineae</taxon>
        <taxon>Myxococcaceae</taxon>
        <taxon>Myxococcus</taxon>
    </lineage>
</organism>
<dbReference type="PANTHER" id="PTHR37290">
    <property type="entry name" value="INNER MEMBRANE PROTEIN YIAA-RELATED"/>
    <property type="match status" value="1"/>
</dbReference>
<name>A0A540WPF6_9BACT</name>
<dbReference type="OrthoDB" id="163792at2"/>
<dbReference type="GO" id="GO:0006974">
    <property type="term" value="P:DNA damage response"/>
    <property type="evidence" value="ECO:0007669"/>
    <property type="project" value="TreeGrafter"/>
</dbReference>
<comment type="caution">
    <text evidence="3">The sequence shown here is derived from an EMBL/GenBank/DDBJ whole genome shotgun (WGS) entry which is preliminary data.</text>
</comment>